<dbReference type="FunFam" id="1.10.10.10:FF:000001">
    <property type="entry name" value="LysR family transcriptional regulator"/>
    <property type="match status" value="1"/>
</dbReference>
<comment type="similarity">
    <text evidence="1">Belongs to the LysR transcriptional regulatory family.</text>
</comment>
<evidence type="ECO:0000256" key="2">
    <source>
        <dbReference type="ARBA" id="ARBA00023015"/>
    </source>
</evidence>
<dbReference type="CDD" id="cd05466">
    <property type="entry name" value="PBP2_LTTR_substrate"/>
    <property type="match status" value="1"/>
</dbReference>
<keyword evidence="7" id="KW-1185">Reference proteome</keyword>
<dbReference type="GO" id="GO:0003700">
    <property type="term" value="F:DNA-binding transcription factor activity"/>
    <property type="evidence" value="ECO:0007669"/>
    <property type="project" value="InterPro"/>
</dbReference>
<dbReference type="AlphaFoldDB" id="Q1QUQ7"/>
<dbReference type="KEGG" id="csa:Csal_2454"/>
<dbReference type="InterPro" id="IPR000847">
    <property type="entry name" value="LysR_HTH_N"/>
</dbReference>
<sequence>MDKRNSCYLCFGFQSRILARESALMDTQSLQAFLAVADHGSFSLAAEQLHLTQPAVSKRIAGLEGQVGAQLFDRLNRRVTLTEAGRTLLPRARQILVMFDDSRRALSNLSGDISGSLTMATSHHVGLHRLPPLLKAYTQAYPDVRMDMRFLDSEQAYQGVLDGDLELAVVTLAPVPDPALTVVPVWIDQLRFVCGREHALAGRDTVALSALSDYDAVLPGHLTFTRGIVVDTFARDGLQVNVSLSTNYLETLKMMVAIGLGWSVLPETMIDDEIEVIPIDHRPIQRPLGYLFHKSRTLSNAARAMLEMLDAARDTTARQWV</sequence>
<evidence type="ECO:0000256" key="4">
    <source>
        <dbReference type="ARBA" id="ARBA00023163"/>
    </source>
</evidence>
<dbReference type="Gene3D" id="3.40.190.290">
    <property type="match status" value="1"/>
</dbReference>
<keyword evidence="3" id="KW-0238">DNA-binding</keyword>
<protein>
    <submittedName>
        <fullName evidence="6">Transcriptional regulator, LysR family</fullName>
    </submittedName>
</protein>
<dbReference type="HOGENOM" id="CLU_039613_6_1_6"/>
<dbReference type="PROSITE" id="PS50931">
    <property type="entry name" value="HTH_LYSR"/>
    <property type="match status" value="1"/>
</dbReference>
<evidence type="ECO:0000313" key="7">
    <source>
        <dbReference type="Proteomes" id="UP000000239"/>
    </source>
</evidence>
<feature type="domain" description="HTH lysR-type" evidence="5">
    <location>
        <begin position="25"/>
        <end position="82"/>
    </location>
</feature>
<dbReference type="PANTHER" id="PTHR30419">
    <property type="entry name" value="HTH-TYPE TRANSCRIPTIONAL REGULATOR YBHD"/>
    <property type="match status" value="1"/>
</dbReference>
<evidence type="ECO:0000259" key="5">
    <source>
        <dbReference type="PROSITE" id="PS50931"/>
    </source>
</evidence>
<dbReference type="eggNOG" id="COG0583">
    <property type="taxonomic scope" value="Bacteria"/>
</dbReference>
<gene>
    <name evidence="6" type="ordered locus">Csal_2454</name>
</gene>
<dbReference type="STRING" id="290398.Csal_2454"/>
<evidence type="ECO:0000256" key="1">
    <source>
        <dbReference type="ARBA" id="ARBA00009437"/>
    </source>
</evidence>
<dbReference type="PANTHER" id="PTHR30419:SF8">
    <property type="entry name" value="NITROGEN ASSIMILATION TRANSCRIPTIONAL ACTIVATOR-RELATED"/>
    <property type="match status" value="1"/>
</dbReference>
<dbReference type="InterPro" id="IPR050950">
    <property type="entry name" value="HTH-type_LysR_regulators"/>
</dbReference>
<evidence type="ECO:0000313" key="6">
    <source>
        <dbReference type="EMBL" id="ABE59801.1"/>
    </source>
</evidence>
<accession>Q1QUQ7</accession>
<dbReference type="EMBL" id="CP000285">
    <property type="protein sequence ID" value="ABE59801.1"/>
    <property type="molecule type" value="Genomic_DNA"/>
</dbReference>
<dbReference type="Pfam" id="PF00126">
    <property type="entry name" value="HTH_1"/>
    <property type="match status" value="1"/>
</dbReference>
<keyword evidence="4" id="KW-0804">Transcription</keyword>
<dbReference type="InterPro" id="IPR036390">
    <property type="entry name" value="WH_DNA-bd_sf"/>
</dbReference>
<keyword evidence="2" id="KW-0805">Transcription regulation</keyword>
<dbReference type="GO" id="GO:0005829">
    <property type="term" value="C:cytosol"/>
    <property type="evidence" value="ECO:0007669"/>
    <property type="project" value="TreeGrafter"/>
</dbReference>
<dbReference type="GO" id="GO:0003677">
    <property type="term" value="F:DNA binding"/>
    <property type="evidence" value="ECO:0007669"/>
    <property type="project" value="UniProtKB-KW"/>
</dbReference>
<dbReference type="Gene3D" id="1.10.10.10">
    <property type="entry name" value="Winged helix-like DNA-binding domain superfamily/Winged helix DNA-binding domain"/>
    <property type="match status" value="1"/>
</dbReference>
<proteinExistence type="inferred from homology"/>
<organism evidence="6 7">
    <name type="scientific">Chromohalobacter israelensis (strain ATCC BAA-138 / DSM 3043 / CIP 106854 / NCIMB 13768 / 1H11)</name>
    <name type="common">Chromohalobacter salexigens</name>
    <dbReference type="NCBI Taxonomy" id="290398"/>
    <lineage>
        <taxon>Bacteria</taxon>
        <taxon>Pseudomonadati</taxon>
        <taxon>Pseudomonadota</taxon>
        <taxon>Gammaproteobacteria</taxon>
        <taxon>Oceanospirillales</taxon>
        <taxon>Halomonadaceae</taxon>
        <taxon>Chromohalobacter</taxon>
    </lineage>
</organism>
<name>Q1QUQ7_CHRI1</name>
<dbReference type="InterPro" id="IPR005119">
    <property type="entry name" value="LysR_subst-bd"/>
</dbReference>
<reference evidence="6 7" key="1">
    <citation type="journal article" date="2011" name="Stand. Genomic Sci.">
        <title>Complete genome sequence of the halophilic and highly halotolerant Chromohalobacter salexigens type strain (1H11(T)).</title>
        <authorList>
            <person name="Copeland A."/>
            <person name="O'Connor K."/>
            <person name="Lucas S."/>
            <person name="Lapidus A."/>
            <person name="Berry K.W."/>
            <person name="Detter J.C."/>
            <person name="Del Rio T.G."/>
            <person name="Hammon N."/>
            <person name="Dalin E."/>
            <person name="Tice H."/>
            <person name="Pitluck S."/>
            <person name="Bruce D."/>
            <person name="Goodwin L."/>
            <person name="Han C."/>
            <person name="Tapia R."/>
            <person name="Saunders E."/>
            <person name="Schmutz J."/>
            <person name="Brettin T."/>
            <person name="Larimer F."/>
            <person name="Land M."/>
            <person name="Hauser L."/>
            <person name="Vargas C."/>
            <person name="Nieto J.J."/>
            <person name="Kyrpides N.C."/>
            <person name="Ivanova N."/>
            <person name="Goker M."/>
            <person name="Klenk H.P."/>
            <person name="Csonka L.N."/>
            <person name="Woyke T."/>
        </authorList>
    </citation>
    <scope>NUCLEOTIDE SEQUENCE [LARGE SCALE GENOMIC DNA]</scope>
    <source>
        <strain evidence="7">ATCC BAA-138 / DSM 3043 / CIP 106854 / NCIMB 13768 / 1H11</strain>
    </source>
</reference>
<dbReference type="InterPro" id="IPR036388">
    <property type="entry name" value="WH-like_DNA-bd_sf"/>
</dbReference>
<dbReference type="Proteomes" id="UP000000239">
    <property type="component" value="Chromosome"/>
</dbReference>
<dbReference type="Pfam" id="PF03466">
    <property type="entry name" value="LysR_substrate"/>
    <property type="match status" value="1"/>
</dbReference>
<dbReference type="SUPFAM" id="SSF53850">
    <property type="entry name" value="Periplasmic binding protein-like II"/>
    <property type="match status" value="1"/>
</dbReference>
<dbReference type="DNASU" id="4026592"/>
<dbReference type="SUPFAM" id="SSF46785">
    <property type="entry name" value="Winged helix' DNA-binding domain"/>
    <property type="match status" value="1"/>
</dbReference>
<dbReference type="PRINTS" id="PR00039">
    <property type="entry name" value="HTHLYSR"/>
</dbReference>
<evidence type="ECO:0000256" key="3">
    <source>
        <dbReference type="ARBA" id="ARBA00023125"/>
    </source>
</evidence>